<accession>A0ABW4N8V9</accession>
<evidence type="ECO:0000313" key="1">
    <source>
        <dbReference type="EMBL" id="MFD1786143.1"/>
    </source>
</evidence>
<dbReference type="RefSeq" id="WP_380937843.1">
    <property type="nucleotide sequence ID" value="NZ_JBHUFC010000001.1"/>
</dbReference>
<proteinExistence type="predicted"/>
<dbReference type="Proteomes" id="UP001597283">
    <property type="component" value="Unassembled WGS sequence"/>
</dbReference>
<sequence>MPAEHSQIRLAPRAGPRFDLPIRTLVKGEGAFDATMIDSVRNVGGIRSLGLFTPSKGI</sequence>
<keyword evidence="2" id="KW-1185">Reference proteome</keyword>
<gene>
    <name evidence="1" type="ORF">ACFSC3_01020</name>
</gene>
<comment type="caution">
    <text evidence="1">The sequence shown here is derived from an EMBL/GenBank/DDBJ whole genome shotgun (WGS) entry which is preliminary data.</text>
</comment>
<dbReference type="EMBL" id="JBHUFC010000001">
    <property type="protein sequence ID" value="MFD1786143.1"/>
    <property type="molecule type" value="Genomic_DNA"/>
</dbReference>
<name>A0ABW4N8V9_9SPHN</name>
<protein>
    <submittedName>
        <fullName evidence="1">Uncharacterized protein</fullName>
    </submittedName>
</protein>
<organism evidence="1 2">
    <name type="scientific">Sphingomonas floccifaciens</name>
    <dbReference type="NCBI Taxonomy" id="1844115"/>
    <lineage>
        <taxon>Bacteria</taxon>
        <taxon>Pseudomonadati</taxon>
        <taxon>Pseudomonadota</taxon>
        <taxon>Alphaproteobacteria</taxon>
        <taxon>Sphingomonadales</taxon>
        <taxon>Sphingomonadaceae</taxon>
        <taxon>Sphingomonas</taxon>
    </lineage>
</organism>
<evidence type="ECO:0000313" key="2">
    <source>
        <dbReference type="Proteomes" id="UP001597283"/>
    </source>
</evidence>
<reference evidence="2" key="1">
    <citation type="journal article" date="2019" name="Int. J. Syst. Evol. Microbiol.">
        <title>The Global Catalogue of Microorganisms (GCM) 10K type strain sequencing project: providing services to taxonomists for standard genome sequencing and annotation.</title>
        <authorList>
            <consortium name="The Broad Institute Genomics Platform"/>
            <consortium name="The Broad Institute Genome Sequencing Center for Infectious Disease"/>
            <person name="Wu L."/>
            <person name="Ma J."/>
        </authorList>
    </citation>
    <scope>NUCLEOTIDE SEQUENCE [LARGE SCALE GENOMIC DNA]</scope>
    <source>
        <strain evidence="2">Q85</strain>
    </source>
</reference>